<comment type="subcellular location">
    <subcellularLocation>
        <location evidence="1">Cytoplasm</location>
    </subcellularLocation>
</comment>
<dbReference type="AlphaFoldDB" id="A0A3G6J1C0"/>
<comment type="similarity">
    <text evidence="2">Belongs to the TsaE family.</text>
</comment>
<dbReference type="Gene3D" id="3.40.50.300">
    <property type="entry name" value="P-loop containing nucleotide triphosphate hydrolases"/>
    <property type="match status" value="1"/>
</dbReference>
<dbReference type="InterPro" id="IPR027417">
    <property type="entry name" value="P-loop_NTPase"/>
</dbReference>
<dbReference type="PANTHER" id="PTHR33540">
    <property type="entry name" value="TRNA THREONYLCARBAMOYLADENOSINE BIOSYNTHESIS PROTEIN TSAE"/>
    <property type="match status" value="1"/>
</dbReference>
<dbReference type="GO" id="GO:0005524">
    <property type="term" value="F:ATP binding"/>
    <property type="evidence" value="ECO:0007669"/>
    <property type="project" value="UniProtKB-KW"/>
</dbReference>
<reference evidence="12 13" key="1">
    <citation type="submission" date="2018-11" db="EMBL/GenBank/DDBJ databases">
        <authorList>
            <person name="Kleinhagauer T."/>
            <person name="Glaeser S.P."/>
            <person name="Spergser J."/>
            <person name="Ruckert C."/>
            <person name="Kaempfer P."/>
            <person name="Busse H.-J."/>
        </authorList>
    </citation>
    <scope>NUCLEOTIDE SEQUENCE [LARGE SCALE GENOMIC DNA]</scope>
    <source>
        <strain evidence="12 13">812CH</strain>
    </source>
</reference>
<evidence type="ECO:0000256" key="10">
    <source>
        <dbReference type="ARBA" id="ARBA00024908"/>
    </source>
</evidence>
<keyword evidence="9" id="KW-0460">Magnesium</keyword>
<dbReference type="Pfam" id="PF02367">
    <property type="entry name" value="TsaE"/>
    <property type="match status" value="1"/>
</dbReference>
<dbReference type="KEGG" id="cpso:CPPEL_09155"/>
<comment type="function">
    <text evidence="10">Required for the formation of a threonylcarbamoyl group on adenosine at position 37 (t(6)A37) in tRNAs that read codons beginning with adenine. Is involved in the transfer of the threonylcarbamoyl moiety of threonylcarbamoyl-AMP (TC-AMP) to the N6 group of A37, together with TsaD and TsaB. TsaE seems to play an indirect role in the t(6)A biosynthesis pathway, possibly in regulating the core enzymatic function of TsaD.</text>
</comment>
<gene>
    <name evidence="12" type="primary">tsaE</name>
    <name evidence="12" type="ORF">CPPEL_09155</name>
</gene>
<evidence type="ECO:0000256" key="1">
    <source>
        <dbReference type="ARBA" id="ARBA00004496"/>
    </source>
</evidence>
<keyword evidence="8" id="KW-0067">ATP-binding</keyword>
<name>A0A3G6J1C0_9CORY</name>
<dbReference type="InterPro" id="IPR003442">
    <property type="entry name" value="T6A_TsaE"/>
</dbReference>
<dbReference type="GO" id="GO:0046872">
    <property type="term" value="F:metal ion binding"/>
    <property type="evidence" value="ECO:0007669"/>
    <property type="project" value="UniProtKB-KW"/>
</dbReference>
<evidence type="ECO:0000256" key="6">
    <source>
        <dbReference type="ARBA" id="ARBA00022723"/>
    </source>
</evidence>
<keyword evidence="13" id="KW-1185">Reference proteome</keyword>
<protein>
    <recommendedName>
        <fullName evidence="3">tRNA threonylcarbamoyladenosine biosynthesis protein TsaE</fullName>
    </recommendedName>
    <alternativeName>
        <fullName evidence="11">t(6)A37 threonylcarbamoyladenosine biosynthesis protein TsaE</fullName>
    </alternativeName>
</protein>
<evidence type="ECO:0000256" key="9">
    <source>
        <dbReference type="ARBA" id="ARBA00022842"/>
    </source>
</evidence>
<dbReference type="Proteomes" id="UP000271426">
    <property type="component" value="Chromosome"/>
</dbReference>
<dbReference type="GO" id="GO:0002949">
    <property type="term" value="P:tRNA threonylcarbamoyladenosine modification"/>
    <property type="evidence" value="ECO:0007669"/>
    <property type="project" value="InterPro"/>
</dbReference>
<proteinExistence type="inferred from homology"/>
<dbReference type="SUPFAM" id="SSF52540">
    <property type="entry name" value="P-loop containing nucleoside triphosphate hydrolases"/>
    <property type="match status" value="1"/>
</dbReference>
<evidence type="ECO:0000256" key="5">
    <source>
        <dbReference type="ARBA" id="ARBA00022694"/>
    </source>
</evidence>
<dbReference type="NCBIfam" id="TIGR00150">
    <property type="entry name" value="T6A_YjeE"/>
    <property type="match status" value="1"/>
</dbReference>
<keyword evidence="7" id="KW-0547">Nucleotide-binding</keyword>
<evidence type="ECO:0000256" key="8">
    <source>
        <dbReference type="ARBA" id="ARBA00022840"/>
    </source>
</evidence>
<evidence type="ECO:0000313" key="13">
    <source>
        <dbReference type="Proteomes" id="UP000271426"/>
    </source>
</evidence>
<evidence type="ECO:0000256" key="2">
    <source>
        <dbReference type="ARBA" id="ARBA00007599"/>
    </source>
</evidence>
<dbReference type="OrthoDB" id="9800307at2"/>
<dbReference type="GO" id="GO:0005737">
    <property type="term" value="C:cytoplasm"/>
    <property type="evidence" value="ECO:0007669"/>
    <property type="project" value="UniProtKB-SubCell"/>
</dbReference>
<evidence type="ECO:0000256" key="11">
    <source>
        <dbReference type="ARBA" id="ARBA00032441"/>
    </source>
</evidence>
<keyword evidence="6" id="KW-0479">Metal-binding</keyword>
<organism evidence="12 13">
    <name type="scientific">Corynebacterium pseudopelargi</name>
    <dbReference type="NCBI Taxonomy" id="2080757"/>
    <lineage>
        <taxon>Bacteria</taxon>
        <taxon>Bacillati</taxon>
        <taxon>Actinomycetota</taxon>
        <taxon>Actinomycetes</taxon>
        <taxon>Mycobacteriales</taxon>
        <taxon>Corynebacteriaceae</taxon>
        <taxon>Corynebacterium</taxon>
    </lineage>
</organism>
<evidence type="ECO:0000256" key="7">
    <source>
        <dbReference type="ARBA" id="ARBA00022741"/>
    </source>
</evidence>
<dbReference type="PANTHER" id="PTHR33540:SF2">
    <property type="entry name" value="TRNA THREONYLCARBAMOYLADENOSINE BIOSYNTHESIS PROTEIN TSAE"/>
    <property type="match status" value="1"/>
</dbReference>
<dbReference type="RefSeq" id="WP_123960805.1">
    <property type="nucleotide sequence ID" value="NZ_CP033898.1"/>
</dbReference>
<dbReference type="EMBL" id="CP033898">
    <property type="protein sequence ID" value="AZA09934.1"/>
    <property type="molecule type" value="Genomic_DNA"/>
</dbReference>
<evidence type="ECO:0000313" key="12">
    <source>
        <dbReference type="EMBL" id="AZA09934.1"/>
    </source>
</evidence>
<accession>A0A3G6J1C0</accession>
<evidence type="ECO:0000256" key="3">
    <source>
        <dbReference type="ARBA" id="ARBA00019010"/>
    </source>
</evidence>
<sequence>MIELSSGTRTCPSAASTQELAQAIGAQLSAGDVVILVGPLGAGKTTFTQGLARGLEVQGRVTSPTFQIAREHHPINDGPTLIHVDAYRLLEAGEDPIDALESLDLITELDHAVVVAEWGGGMMEQLAQRYIQITIDRTTAAEQDPESEARIISWETKEG</sequence>
<evidence type="ECO:0000256" key="4">
    <source>
        <dbReference type="ARBA" id="ARBA00022490"/>
    </source>
</evidence>
<keyword evidence="4" id="KW-0963">Cytoplasm</keyword>
<keyword evidence="5" id="KW-0819">tRNA processing</keyword>